<name>A0A1H0B674_9ACTN</name>
<evidence type="ECO:0000313" key="1">
    <source>
        <dbReference type="EMBL" id="SDN41228.1"/>
    </source>
</evidence>
<keyword evidence="2" id="KW-1185">Reference proteome</keyword>
<sequence length="44" mass="4718">MRVVMAFTVPGVFTAFEGTVASGLGVHHTRHSRGGATVLIHRKE</sequence>
<accession>A0A1H0B674</accession>
<organism evidence="1 2">
    <name type="scientific">Streptomyces wuyuanensis</name>
    <dbReference type="NCBI Taxonomy" id="1196353"/>
    <lineage>
        <taxon>Bacteria</taxon>
        <taxon>Bacillati</taxon>
        <taxon>Actinomycetota</taxon>
        <taxon>Actinomycetes</taxon>
        <taxon>Kitasatosporales</taxon>
        <taxon>Streptomycetaceae</taxon>
        <taxon>Streptomyces</taxon>
    </lineage>
</organism>
<reference evidence="2" key="1">
    <citation type="submission" date="2016-10" db="EMBL/GenBank/DDBJ databases">
        <authorList>
            <person name="Varghese N."/>
            <person name="Submissions S."/>
        </authorList>
    </citation>
    <scope>NUCLEOTIDE SEQUENCE [LARGE SCALE GENOMIC DNA]</scope>
    <source>
        <strain evidence="2">CGMCC 4.7042</strain>
    </source>
</reference>
<dbReference type="AlphaFoldDB" id="A0A1H0B674"/>
<dbReference type="STRING" id="1196353.SAMN05444921_12681"/>
<evidence type="ECO:0000313" key="2">
    <source>
        <dbReference type="Proteomes" id="UP000199063"/>
    </source>
</evidence>
<gene>
    <name evidence="1" type="ORF">SAMN05444921_12681</name>
</gene>
<dbReference type="EMBL" id="FNHI01000026">
    <property type="protein sequence ID" value="SDN41228.1"/>
    <property type="molecule type" value="Genomic_DNA"/>
</dbReference>
<dbReference type="Proteomes" id="UP000199063">
    <property type="component" value="Unassembled WGS sequence"/>
</dbReference>
<proteinExistence type="predicted"/>
<protein>
    <submittedName>
        <fullName evidence="1">Uncharacterized protein</fullName>
    </submittedName>
</protein>